<evidence type="ECO:0008006" key="4">
    <source>
        <dbReference type="Google" id="ProtNLM"/>
    </source>
</evidence>
<dbReference type="AlphaFoldDB" id="A0A2R8C730"/>
<feature type="chain" id="PRO_5015356622" description="Neuromedin U" evidence="1">
    <location>
        <begin position="25"/>
        <end position="276"/>
    </location>
</feature>
<evidence type="ECO:0000313" key="3">
    <source>
        <dbReference type="Proteomes" id="UP000244898"/>
    </source>
</evidence>
<proteinExistence type="predicted"/>
<dbReference type="RefSeq" id="WP_108786520.1">
    <property type="nucleotide sequence ID" value="NZ_ONZG01000004.1"/>
</dbReference>
<protein>
    <recommendedName>
        <fullName evidence="4">Neuromedin U</fullName>
    </recommendedName>
</protein>
<evidence type="ECO:0000313" key="2">
    <source>
        <dbReference type="EMBL" id="SPJ28241.1"/>
    </source>
</evidence>
<accession>A0A2R8C730</accession>
<sequence length="276" mass="29461">MKYAIRMTICSLAITLGWASSSNAQSELGSAVQNPISSLISVPFKFSFDNGASNGDANVLSINPVFPVTVGDWNLVSRFIVPLYDAPGGVAGLPGNPGIGDPSQTGRATGLGDINYTLFFSPVKPVNGWIWGLGPSITADTATDERLGSGKWSGGLSAVALNQPGWGTYGGLVRHLWSFAGDSSRQDVNQTLVEPFINYNLDNGWYLISDMVITYNWEAPSGDRLLLPVGGGVGKITKWGSQPVNLRAEAYYNVERPSSAPEWQVGFTVQLLFPKG</sequence>
<name>A0A2R8C730_9RHOB</name>
<reference evidence="3" key="1">
    <citation type="submission" date="2018-03" db="EMBL/GenBank/DDBJ databases">
        <authorList>
            <person name="Rodrigo-Torres L."/>
            <person name="Arahal R. D."/>
            <person name="Lucena T."/>
        </authorList>
    </citation>
    <scope>NUCLEOTIDE SEQUENCE [LARGE SCALE GENOMIC DNA]</scope>
    <source>
        <strain evidence="3">CECT 7615</strain>
    </source>
</reference>
<keyword evidence="1" id="KW-0732">Signal</keyword>
<dbReference type="OrthoDB" id="9809066at2"/>
<keyword evidence="3" id="KW-1185">Reference proteome</keyword>
<organism evidence="2 3">
    <name type="scientific">Falsiruegeria mediterranea M17</name>
    <dbReference type="NCBI Taxonomy" id="1200281"/>
    <lineage>
        <taxon>Bacteria</taxon>
        <taxon>Pseudomonadati</taxon>
        <taxon>Pseudomonadota</taxon>
        <taxon>Alphaproteobacteria</taxon>
        <taxon>Rhodobacterales</taxon>
        <taxon>Roseobacteraceae</taxon>
        <taxon>Falsiruegeria</taxon>
    </lineage>
</organism>
<evidence type="ECO:0000256" key="1">
    <source>
        <dbReference type="SAM" id="SignalP"/>
    </source>
</evidence>
<gene>
    <name evidence="2" type="ORF">TRM7615_01738</name>
</gene>
<dbReference type="Proteomes" id="UP000244898">
    <property type="component" value="Unassembled WGS sequence"/>
</dbReference>
<dbReference type="EMBL" id="ONZG01000004">
    <property type="protein sequence ID" value="SPJ28241.1"/>
    <property type="molecule type" value="Genomic_DNA"/>
</dbReference>
<feature type="signal peptide" evidence="1">
    <location>
        <begin position="1"/>
        <end position="24"/>
    </location>
</feature>